<dbReference type="InterPro" id="IPR023393">
    <property type="entry name" value="START-like_dom_sf"/>
</dbReference>
<evidence type="ECO:0000259" key="2">
    <source>
        <dbReference type="Pfam" id="PF03364"/>
    </source>
</evidence>
<dbReference type="PANTHER" id="PTHR33824:SF7">
    <property type="entry name" value="POLYKETIDE CYCLASE_DEHYDRASE AND LIPID TRANSPORT SUPERFAMILY PROTEIN"/>
    <property type="match status" value="1"/>
</dbReference>
<dbReference type="SUPFAM" id="SSF55961">
    <property type="entry name" value="Bet v1-like"/>
    <property type="match status" value="1"/>
</dbReference>
<evidence type="ECO:0000313" key="3">
    <source>
        <dbReference type="EMBL" id="RZU51154.1"/>
    </source>
</evidence>
<reference evidence="3 4" key="1">
    <citation type="submission" date="2019-02" db="EMBL/GenBank/DDBJ databases">
        <title>Sequencing the genomes of 1000 actinobacteria strains.</title>
        <authorList>
            <person name="Klenk H.-P."/>
        </authorList>
    </citation>
    <scope>NUCLEOTIDE SEQUENCE [LARGE SCALE GENOMIC DNA]</scope>
    <source>
        <strain evidence="3 4">DSM 45162</strain>
    </source>
</reference>
<dbReference type="PANTHER" id="PTHR33824">
    <property type="entry name" value="POLYKETIDE CYCLASE/DEHYDRASE AND LIPID TRANSPORT SUPERFAMILY PROTEIN"/>
    <property type="match status" value="1"/>
</dbReference>
<dbReference type="Proteomes" id="UP000292564">
    <property type="component" value="Unassembled WGS sequence"/>
</dbReference>
<dbReference type="InterPro" id="IPR047137">
    <property type="entry name" value="ORF3"/>
</dbReference>
<name>A0A4Q7ZKR0_9ACTN</name>
<dbReference type="InterPro" id="IPR005031">
    <property type="entry name" value="COQ10_START"/>
</dbReference>
<dbReference type="Pfam" id="PF03364">
    <property type="entry name" value="Polyketide_cyc"/>
    <property type="match status" value="1"/>
</dbReference>
<feature type="domain" description="Coenzyme Q-binding protein COQ10 START" evidence="2">
    <location>
        <begin position="20"/>
        <end position="142"/>
    </location>
</feature>
<dbReference type="Gene3D" id="3.30.530.20">
    <property type="match status" value="1"/>
</dbReference>
<protein>
    <submittedName>
        <fullName evidence="3">Polyketide cyclase/dehydrase/lipid transport protein</fullName>
    </submittedName>
</protein>
<dbReference type="EMBL" id="SHKY01000001">
    <property type="protein sequence ID" value="RZU51154.1"/>
    <property type="molecule type" value="Genomic_DNA"/>
</dbReference>
<dbReference type="CDD" id="cd07817">
    <property type="entry name" value="SRPBCC_8"/>
    <property type="match status" value="1"/>
</dbReference>
<organism evidence="3 4">
    <name type="scientific">Krasilnikovia cinnamomea</name>
    <dbReference type="NCBI Taxonomy" id="349313"/>
    <lineage>
        <taxon>Bacteria</taxon>
        <taxon>Bacillati</taxon>
        <taxon>Actinomycetota</taxon>
        <taxon>Actinomycetes</taxon>
        <taxon>Micromonosporales</taxon>
        <taxon>Micromonosporaceae</taxon>
        <taxon>Krasilnikovia</taxon>
    </lineage>
</organism>
<gene>
    <name evidence="3" type="ORF">EV385_2955</name>
</gene>
<comment type="caution">
    <text evidence="3">The sequence shown here is derived from an EMBL/GenBank/DDBJ whole genome shotgun (WGS) entry which is preliminary data.</text>
</comment>
<evidence type="ECO:0000313" key="4">
    <source>
        <dbReference type="Proteomes" id="UP000292564"/>
    </source>
</evidence>
<keyword evidence="4" id="KW-1185">Reference proteome</keyword>
<sequence length="189" mass="20842">MRGVREGGCMELKAATTIRKPALEVYGFWRDLENLPTFMAHLEQVRTTGDRTSRWTADAPFGKDVGWDAEITEEQPGEKIAWRSTGNADVPNAGTVRFLPAPDGVSTEVHVVLVYDIPGGTIGKAVAKYFGEEPHQQLDDDLRRLKQVLETGEVVRSDGAPWGKRARKEFPQRPAQPLSDAELAKGTDA</sequence>
<feature type="region of interest" description="Disordered" evidence="1">
    <location>
        <begin position="156"/>
        <end position="189"/>
    </location>
</feature>
<accession>A0A4Q7ZKR0</accession>
<dbReference type="AlphaFoldDB" id="A0A4Q7ZKR0"/>
<evidence type="ECO:0000256" key="1">
    <source>
        <dbReference type="SAM" id="MobiDB-lite"/>
    </source>
</evidence>
<proteinExistence type="predicted"/>